<evidence type="ECO:0000256" key="1">
    <source>
        <dbReference type="SAM" id="Phobius"/>
    </source>
</evidence>
<name>A0A2P2NC32_RHIMU</name>
<reference evidence="2" key="1">
    <citation type="submission" date="2018-02" db="EMBL/GenBank/DDBJ databases">
        <title>Rhizophora mucronata_Transcriptome.</title>
        <authorList>
            <person name="Meera S.P."/>
            <person name="Sreeshan A."/>
            <person name="Augustine A."/>
        </authorList>
    </citation>
    <scope>NUCLEOTIDE SEQUENCE</scope>
    <source>
        <tissue evidence="2">Leaf</tissue>
    </source>
</reference>
<proteinExistence type="predicted"/>
<keyword evidence="1" id="KW-0472">Membrane</keyword>
<keyword evidence="1" id="KW-1133">Transmembrane helix</keyword>
<organism evidence="2">
    <name type="scientific">Rhizophora mucronata</name>
    <name type="common">Asiatic mangrove</name>
    <dbReference type="NCBI Taxonomy" id="61149"/>
    <lineage>
        <taxon>Eukaryota</taxon>
        <taxon>Viridiplantae</taxon>
        <taxon>Streptophyta</taxon>
        <taxon>Embryophyta</taxon>
        <taxon>Tracheophyta</taxon>
        <taxon>Spermatophyta</taxon>
        <taxon>Magnoliopsida</taxon>
        <taxon>eudicotyledons</taxon>
        <taxon>Gunneridae</taxon>
        <taxon>Pentapetalae</taxon>
        <taxon>rosids</taxon>
        <taxon>fabids</taxon>
        <taxon>Malpighiales</taxon>
        <taxon>Rhizophoraceae</taxon>
        <taxon>Rhizophora</taxon>
    </lineage>
</organism>
<dbReference type="AlphaFoldDB" id="A0A2P2NC32"/>
<keyword evidence="1" id="KW-0812">Transmembrane</keyword>
<dbReference type="EMBL" id="GGEC01059506">
    <property type="protein sequence ID" value="MBX39990.1"/>
    <property type="molecule type" value="Transcribed_RNA"/>
</dbReference>
<feature type="transmembrane region" description="Helical" evidence="1">
    <location>
        <begin position="6"/>
        <end position="29"/>
    </location>
</feature>
<evidence type="ECO:0000313" key="2">
    <source>
        <dbReference type="EMBL" id="MBX39990.1"/>
    </source>
</evidence>
<accession>A0A2P2NC32</accession>
<sequence>MLNSNHYLNLVQVKIFFLSLCTFLGNIVLERRIENLQQDAIFFVLNPRD</sequence>
<protein>
    <submittedName>
        <fullName evidence="2">Uncharacterized protein</fullName>
    </submittedName>
</protein>